<dbReference type="FunFam" id="2.40.50.140:FF:000051">
    <property type="entry name" value="RNA-binding transcriptional accessory protein"/>
    <property type="match status" value="1"/>
</dbReference>
<dbReference type="GO" id="GO:0006139">
    <property type="term" value="P:nucleobase-containing compound metabolic process"/>
    <property type="evidence" value="ECO:0007669"/>
    <property type="project" value="InterPro"/>
</dbReference>
<feature type="domain" description="S1 motif" evidence="1">
    <location>
        <begin position="652"/>
        <end position="721"/>
    </location>
</feature>
<sequence>METVTIDTEKTTGRIARGITIEQRYVKAIIDLHEDGNTIPFIARYRKEQTGNADELKIREVLDQWQYANQLHDRKQEVLRLIDEQGKLTGELAESVQSASKLQDVEDIYRPYKQKRRTKATIAKEKGLEPFATQLFQLPREIDVEQEADTYINPEEGLDDRAAVMEGAQNIIAEWTADDPAVRQSLRQLTFQHGQLQTTRKKNAEDEAGTYEMYYDYSERLNRMPEHRILAVNRGEKENVLKVQVDVDTSFLINKIENLIIKRFGSPAVPAVQAAIKDGYKRLIAPAVEREIRNELTEKAESRAIRVFSDNLKQLLLQPPFLGKTVLGIDPAYRTGCKWAVIDETGKMLETGVFYPTPPKNEKEKAAKALESLLEKYNCQVVAIGNGTASQETELFVSDFLSESGSDAAYVIINEAGASVYSASEVARKEFPELEVEERSAVSIARRLQDPLSELVKIDPQSIGVGQYQHDVSAKSLGSSLDFVVETAVNQVGVDVNTASRSLLQHVSGLNKTVANQIVKYREDNGKYNTRKQLNDVPRLGAKTYEQAAGFLRITDGNEPLDRTPIHPESYKVTQQLLQKLDVFEDALGSNTIREKVEQLDISEASQQLDAGEMTLQDIAEALARPNRDPREDLPQPLLKTGVMAMEDLEKGMEFQGTVRNVVDFGAFIDVGVKEDGLVHISKLANRFVKHPQEVVAVGDIVTVWVEDVDLKKGRIALTMIKENQ</sequence>
<dbReference type="InterPro" id="IPR006641">
    <property type="entry name" value="YqgF/RNaseH-like_dom"/>
</dbReference>
<dbReference type="FunFam" id="3.30.420.140:FF:000001">
    <property type="entry name" value="RNA-binding transcriptional accessory protein"/>
    <property type="match status" value="1"/>
</dbReference>
<dbReference type="Proteomes" id="UP000319756">
    <property type="component" value="Chromosome"/>
</dbReference>
<dbReference type="Gene3D" id="2.40.50.140">
    <property type="entry name" value="Nucleic acid-binding proteins"/>
    <property type="match status" value="1"/>
</dbReference>
<dbReference type="InterPro" id="IPR023319">
    <property type="entry name" value="Tex-like_HTH_dom_sf"/>
</dbReference>
<dbReference type="Pfam" id="PF09371">
    <property type="entry name" value="Tex_N"/>
    <property type="match status" value="1"/>
</dbReference>
<dbReference type="Pfam" id="PF00575">
    <property type="entry name" value="S1"/>
    <property type="match status" value="1"/>
</dbReference>
<dbReference type="Pfam" id="PF12836">
    <property type="entry name" value="HHH_3"/>
    <property type="match status" value="1"/>
</dbReference>
<dbReference type="InterPro" id="IPR032639">
    <property type="entry name" value="Tex_YqgF"/>
</dbReference>
<dbReference type="SMART" id="SM00732">
    <property type="entry name" value="YqgFc"/>
    <property type="match status" value="1"/>
</dbReference>
<dbReference type="Gene3D" id="1.10.3500.10">
    <property type="entry name" value="Tex N-terminal region-like"/>
    <property type="match status" value="1"/>
</dbReference>
<dbReference type="GO" id="GO:0003729">
    <property type="term" value="F:mRNA binding"/>
    <property type="evidence" value="ECO:0007669"/>
    <property type="project" value="TreeGrafter"/>
</dbReference>
<reference evidence="3" key="1">
    <citation type="submission" date="2019-01" db="EMBL/GenBank/DDBJ databases">
        <title>Genomic analysis of Salicibibacter sp. NKC3-5.</title>
        <authorList>
            <person name="Oh Y.J."/>
        </authorList>
    </citation>
    <scope>NUCLEOTIDE SEQUENCE [LARGE SCALE GENOMIC DNA]</scope>
    <source>
        <strain evidence="3">NKC3-5</strain>
    </source>
</reference>
<dbReference type="SUPFAM" id="SSF53098">
    <property type="entry name" value="Ribonuclease H-like"/>
    <property type="match status" value="1"/>
</dbReference>
<dbReference type="SUPFAM" id="SSF50249">
    <property type="entry name" value="Nucleic acid-binding proteins"/>
    <property type="match status" value="1"/>
</dbReference>
<dbReference type="GO" id="GO:0006412">
    <property type="term" value="P:translation"/>
    <property type="evidence" value="ECO:0007669"/>
    <property type="project" value="TreeGrafter"/>
</dbReference>
<dbReference type="SUPFAM" id="SSF158832">
    <property type="entry name" value="Tex N-terminal region-like"/>
    <property type="match status" value="1"/>
</dbReference>
<dbReference type="InterPro" id="IPR050437">
    <property type="entry name" value="Ribos_protein_bS1-like"/>
</dbReference>
<dbReference type="InterPro" id="IPR018974">
    <property type="entry name" value="Tex-like_N"/>
</dbReference>
<dbReference type="Pfam" id="PF22706">
    <property type="entry name" value="Tex_central_region"/>
    <property type="match status" value="1"/>
</dbReference>
<dbReference type="PANTHER" id="PTHR10724">
    <property type="entry name" value="30S RIBOSOMAL PROTEIN S1"/>
    <property type="match status" value="1"/>
</dbReference>
<dbReference type="Pfam" id="PF17674">
    <property type="entry name" value="HHH_9"/>
    <property type="match status" value="1"/>
</dbReference>
<gene>
    <name evidence="2" type="ORF">EPH95_15800</name>
</gene>
<dbReference type="OrthoDB" id="9804714at2"/>
<dbReference type="InterPro" id="IPR012340">
    <property type="entry name" value="NA-bd_OB-fold"/>
</dbReference>
<accession>A0A514LKT4</accession>
<dbReference type="KEGG" id="sale:EPH95_15800"/>
<dbReference type="InterPro" id="IPR023323">
    <property type="entry name" value="Tex-like_dom_sf"/>
</dbReference>
<dbReference type="EMBL" id="CP035485">
    <property type="protein sequence ID" value="QDI92478.1"/>
    <property type="molecule type" value="Genomic_DNA"/>
</dbReference>
<dbReference type="SMART" id="SM00316">
    <property type="entry name" value="S1"/>
    <property type="match status" value="1"/>
</dbReference>
<evidence type="ECO:0000259" key="1">
    <source>
        <dbReference type="PROSITE" id="PS50126"/>
    </source>
</evidence>
<dbReference type="GO" id="GO:0005737">
    <property type="term" value="C:cytoplasm"/>
    <property type="evidence" value="ECO:0007669"/>
    <property type="project" value="UniProtKB-ARBA"/>
</dbReference>
<keyword evidence="3" id="KW-1185">Reference proteome</keyword>
<protein>
    <submittedName>
        <fullName evidence="2">RNA-binding transcriptional accessory protein</fullName>
    </submittedName>
</protein>
<dbReference type="PROSITE" id="PS50126">
    <property type="entry name" value="S1"/>
    <property type="match status" value="1"/>
</dbReference>
<dbReference type="PANTHER" id="PTHR10724:SF10">
    <property type="entry name" value="S1 RNA-BINDING DOMAIN-CONTAINING PROTEIN 1"/>
    <property type="match status" value="1"/>
</dbReference>
<dbReference type="InterPro" id="IPR055179">
    <property type="entry name" value="Tex-like_central_region"/>
</dbReference>
<dbReference type="Gene3D" id="1.10.150.310">
    <property type="entry name" value="Tex RuvX-like domain-like"/>
    <property type="match status" value="1"/>
</dbReference>
<dbReference type="FunFam" id="1.10.150.310:FF:000001">
    <property type="entry name" value="RNA-binding transcriptional accessory protein"/>
    <property type="match status" value="1"/>
</dbReference>
<dbReference type="InterPro" id="IPR037027">
    <property type="entry name" value="YqgF/RNaseH-like_dom_sf"/>
</dbReference>
<evidence type="ECO:0000313" key="2">
    <source>
        <dbReference type="EMBL" id="QDI92478.1"/>
    </source>
</evidence>
<organism evidence="2 3">
    <name type="scientific">Salicibibacter halophilus</name>
    <dbReference type="NCBI Taxonomy" id="2502791"/>
    <lineage>
        <taxon>Bacteria</taxon>
        <taxon>Bacillati</taxon>
        <taxon>Bacillota</taxon>
        <taxon>Bacilli</taxon>
        <taxon>Bacillales</taxon>
        <taxon>Bacillaceae</taxon>
        <taxon>Salicibibacter</taxon>
    </lineage>
</organism>
<dbReference type="Gene3D" id="3.30.420.140">
    <property type="entry name" value="YqgF/RNase H-like domain"/>
    <property type="match status" value="1"/>
</dbReference>
<dbReference type="InterPro" id="IPR003029">
    <property type="entry name" value="S1_domain"/>
</dbReference>
<dbReference type="InterPro" id="IPR010994">
    <property type="entry name" value="RuvA_2-like"/>
</dbReference>
<dbReference type="InterPro" id="IPR012337">
    <property type="entry name" value="RNaseH-like_sf"/>
</dbReference>
<dbReference type="GO" id="GO:0003735">
    <property type="term" value="F:structural constituent of ribosome"/>
    <property type="evidence" value="ECO:0007669"/>
    <property type="project" value="TreeGrafter"/>
</dbReference>
<dbReference type="SUPFAM" id="SSF47781">
    <property type="entry name" value="RuvA domain 2-like"/>
    <property type="match status" value="2"/>
</dbReference>
<evidence type="ECO:0000313" key="3">
    <source>
        <dbReference type="Proteomes" id="UP000319756"/>
    </source>
</evidence>
<proteinExistence type="predicted"/>
<dbReference type="AlphaFoldDB" id="A0A514LKT4"/>
<dbReference type="RefSeq" id="WP_142090983.1">
    <property type="nucleotide sequence ID" value="NZ_CP035485.1"/>
</dbReference>
<dbReference type="InterPro" id="IPR041692">
    <property type="entry name" value="HHH_9"/>
</dbReference>
<name>A0A514LKT4_9BACI</name>
<dbReference type="FunFam" id="1.10.10.650:FF:000001">
    <property type="entry name" value="S1 RNA-binding domain 1"/>
    <property type="match status" value="1"/>
</dbReference>
<dbReference type="Pfam" id="PF16921">
    <property type="entry name" value="Tex_YqgF"/>
    <property type="match status" value="1"/>
</dbReference>
<dbReference type="Gene3D" id="1.10.10.650">
    <property type="entry name" value="RuvA domain 2-like"/>
    <property type="match status" value="1"/>
</dbReference>
<dbReference type="CDD" id="cd05685">
    <property type="entry name" value="S1_Tex"/>
    <property type="match status" value="1"/>
</dbReference>
<dbReference type="InterPro" id="IPR044146">
    <property type="entry name" value="S1_Tex"/>
</dbReference>